<dbReference type="EMBL" id="HG805965">
    <property type="protein sequence ID" value="CDW55585.1"/>
    <property type="molecule type" value="Genomic_DNA"/>
</dbReference>
<dbReference type="Gene3D" id="3.40.50.300">
    <property type="entry name" value="P-loop containing nucleotide triphosphate hydrolases"/>
    <property type="match status" value="1"/>
</dbReference>
<feature type="domain" description="G" evidence="6">
    <location>
        <begin position="291"/>
        <end position="345"/>
    </location>
</feature>
<accession>A0A077ZA42</accession>
<evidence type="ECO:0000256" key="5">
    <source>
        <dbReference type="ARBA" id="ARBA00040145"/>
    </source>
</evidence>
<proteinExistence type="predicted"/>
<evidence type="ECO:0000256" key="4">
    <source>
        <dbReference type="ARBA" id="ARBA00023134"/>
    </source>
</evidence>
<dbReference type="InterPro" id="IPR043358">
    <property type="entry name" value="GNL1-like"/>
</dbReference>
<keyword evidence="2" id="KW-0547">Nucleotide-binding</keyword>
<dbReference type="Pfam" id="PF01926">
    <property type="entry name" value="MMR_HSR1"/>
    <property type="match status" value="1"/>
</dbReference>
<dbReference type="GO" id="GO:0005525">
    <property type="term" value="F:GTP binding"/>
    <property type="evidence" value="ECO:0007669"/>
    <property type="project" value="UniProtKB-KW"/>
</dbReference>
<dbReference type="InterPro" id="IPR006073">
    <property type="entry name" value="GTP-bd"/>
</dbReference>
<dbReference type="Proteomes" id="UP000030665">
    <property type="component" value="Unassembled WGS sequence"/>
</dbReference>
<evidence type="ECO:0000256" key="1">
    <source>
        <dbReference type="ARBA" id="ARBA00022490"/>
    </source>
</evidence>
<evidence type="ECO:0000313" key="7">
    <source>
        <dbReference type="EMBL" id="CDW55585.1"/>
    </source>
</evidence>
<evidence type="ECO:0000259" key="6">
    <source>
        <dbReference type="Pfam" id="PF01926"/>
    </source>
</evidence>
<gene>
    <name evidence="7" type="ORF">TTRE_0000385801</name>
</gene>
<protein>
    <recommendedName>
        <fullName evidence="5">Large subunit GTPase 1 homolog</fullName>
    </recommendedName>
</protein>
<name>A0A077ZA42_TRITR</name>
<dbReference type="InterPro" id="IPR027417">
    <property type="entry name" value="P-loop_NTPase"/>
</dbReference>
<dbReference type="GO" id="GO:0003924">
    <property type="term" value="F:GTPase activity"/>
    <property type="evidence" value="ECO:0007669"/>
    <property type="project" value="InterPro"/>
</dbReference>
<dbReference type="SUPFAM" id="SSF52540">
    <property type="entry name" value="P-loop containing nucleoside triphosphate hydrolases"/>
    <property type="match status" value="1"/>
</dbReference>
<keyword evidence="3" id="KW-0378">Hydrolase</keyword>
<reference evidence="7" key="1">
    <citation type="submission" date="2014-01" db="EMBL/GenBank/DDBJ databases">
        <authorList>
            <person name="Aslett M."/>
        </authorList>
    </citation>
    <scope>NUCLEOTIDE SEQUENCE</scope>
</reference>
<evidence type="ECO:0000256" key="2">
    <source>
        <dbReference type="ARBA" id="ARBA00022741"/>
    </source>
</evidence>
<dbReference type="GO" id="GO:0005829">
    <property type="term" value="C:cytosol"/>
    <property type="evidence" value="ECO:0007669"/>
    <property type="project" value="TreeGrafter"/>
</dbReference>
<dbReference type="PANTHER" id="PTHR45709:SF2">
    <property type="entry name" value="LARGE SUBUNIT GTPASE 1 HOMOLOG"/>
    <property type="match status" value="1"/>
</dbReference>
<dbReference type="OrthoDB" id="2365484at2759"/>
<dbReference type="CDD" id="cd01857">
    <property type="entry name" value="HSR1_MMR1"/>
    <property type="match status" value="1"/>
</dbReference>
<sequence length="546" mass="61669">MKASQRRRVRRIGKVETVEPVLPSTAGQLRSVTQETNLDEFFSKAEMRGRDFAAEKLDPKVIFTSVSLPPENVALHPLSKDELSKRLRMPRRPNWQLAATSEELSLLEQNAFMEWRKDLEDLQENSGCILTPFEKNLDIWRQLWRVMERSDIVVQLVDARNPLIFRVPDLEVAVKELCPDKVVFLLLSKADLLTSKQRQYWADYFTERGDLFAFWSNSDKRTEDTVSKDVVEENAEPDMLKNGTASTNEETAKAAEERVTLPTTILEAAELLTILKRLRQDLDTSRKPIVIGMVGYPNVGKSSTINKILGAKRVAVSATPGKTKHLQTLVVDREVTLCDAPGLVFPAAHFSLEHMLLAGMLSSDYLTDYMAPIRFLCDALPYRAFERHYGIIFGNSSHVDSGNHVDPHVLLTALAFVRGFMSTKGIPDRSRAARYIIKDCTSGRLPYCVAPPGIDEAVFNADEPVDKASTPLTETAGKLRSLSILEKRNLIETKSSAEDFDAMYFCGHTSAAHVLSRKEKPVMERRKQQKHSKREKLRRVFAHLDA</sequence>
<organism evidence="7 8">
    <name type="scientific">Trichuris trichiura</name>
    <name type="common">Whipworm</name>
    <name type="synonym">Trichocephalus trichiurus</name>
    <dbReference type="NCBI Taxonomy" id="36087"/>
    <lineage>
        <taxon>Eukaryota</taxon>
        <taxon>Metazoa</taxon>
        <taxon>Ecdysozoa</taxon>
        <taxon>Nematoda</taxon>
        <taxon>Enoplea</taxon>
        <taxon>Dorylaimia</taxon>
        <taxon>Trichinellida</taxon>
        <taxon>Trichuridae</taxon>
        <taxon>Trichuris</taxon>
    </lineage>
</organism>
<evidence type="ECO:0000313" key="8">
    <source>
        <dbReference type="Proteomes" id="UP000030665"/>
    </source>
</evidence>
<dbReference type="AlphaFoldDB" id="A0A077ZA42"/>
<reference evidence="7" key="2">
    <citation type="submission" date="2014-03" db="EMBL/GenBank/DDBJ databases">
        <title>The whipworm genome and dual-species transcriptomics of an intimate host-pathogen interaction.</title>
        <authorList>
            <person name="Foth B.J."/>
            <person name="Tsai I.J."/>
            <person name="Reid A.J."/>
            <person name="Bancroft A.J."/>
            <person name="Nichol S."/>
            <person name="Tracey A."/>
            <person name="Holroyd N."/>
            <person name="Cotton J.A."/>
            <person name="Stanley E.J."/>
            <person name="Zarowiecki M."/>
            <person name="Liu J.Z."/>
            <person name="Huckvale T."/>
            <person name="Cooper P.J."/>
            <person name="Grencis R.K."/>
            <person name="Berriman M."/>
        </authorList>
    </citation>
    <scope>NUCLEOTIDE SEQUENCE [LARGE SCALE GENOMIC DNA]</scope>
</reference>
<keyword evidence="4" id="KW-0342">GTP-binding</keyword>
<dbReference type="PANTHER" id="PTHR45709">
    <property type="entry name" value="LARGE SUBUNIT GTPASE 1 HOMOLOG-RELATED"/>
    <property type="match status" value="1"/>
</dbReference>
<evidence type="ECO:0000256" key="3">
    <source>
        <dbReference type="ARBA" id="ARBA00022801"/>
    </source>
</evidence>
<dbReference type="GO" id="GO:0000054">
    <property type="term" value="P:ribosomal subunit export from nucleus"/>
    <property type="evidence" value="ECO:0007669"/>
    <property type="project" value="TreeGrafter"/>
</dbReference>
<dbReference type="PRINTS" id="PR00326">
    <property type="entry name" value="GTP1OBG"/>
</dbReference>
<dbReference type="STRING" id="36087.A0A077ZA42"/>
<keyword evidence="8" id="KW-1185">Reference proteome</keyword>
<keyword evidence="1" id="KW-0963">Cytoplasm</keyword>